<dbReference type="EMBL" id="KV930505">
    <property type="protein sequence ID" value="PIO31017.1"/>
    <property type="molecule type" value="Genomic_DNA"/>
</dbReference>
<evidence type="ECO:0000313" key="3">
    <source>
        <dbReference type="Proteomes" id="UP000228934"/>
    </source>
</evidence>
<evidence type="ECO:0000313" key="2">
    <source>
        <dbReference type="EMBL" id="PIO31017.1"/>
    </source>
</evidence>
<evidence type="ECO:0000256" key="1">
    <source>
        <dbReference type="SAM" id="Phobius"/>
    </source>
</evidence>
<protein>
    <submittedName>
        <fullName evidence="2">Uncharacterized protein</fullName>
    </submittedName>
</protein>
<organism evidence="2 3">
    <name type="scientific">Aquarana catesbeiana</name>
    <name type="common">American bullfrog</name>
    <name type="synonym">Rana catesbeiana</name>
    <dbReference type="NCBI Taxonomy" id="8400"/>
    <lineage>
        <taxon>Eukaryota</taxon>
        <taxon>Metazoa</taxon>
        <taxon>Chordata</taxon>
        <taxon>Craniata</taxon>
        <taxon>Vertebrata</taxon>
        <taxon>Euteleostomi</taxon>
        <taxon>Amphibia</taxon>
        <taxon>Batrachia</taxon>
        <taxon>Anura</taxon>
        <taxon>Neobatrachia</taxon>
        <taxon>Ranoidea</taxon>
        <taxon>Ranidae</taxon>
        <taxon>Aquarana</taxon>
    </lineage>
</organism>
<keyword evidence="1" id="KW-0472">Membrane</keyword>
<keyword evidence="3" id="KW-1185">Reference proteome</keyword>
<dbReference type="Proteomes" id="UP000228934">
    <property type="component" value="Unassembled WGS sequence"/>
</dbReference>
<name>A0A2G9RSZ7_AQUCT</name>
<reference evidence="3" key="1">
    <citation type="journal article" date="2017" name="Nat. Commun.">
        <title>The North American bullfrog draft genome provides insight into hormonal regulation of long noncoding RNA.</title>
        <authorList>
            <person name="Hammond S.A."/>
            <person name="Warren R.L."/>
            <person name="Vandervalk B.P."/>
            <person name="Kucuk E."/>
            <person name="Khan H."/>
            <person name="Gibb E.A."/>
            <person name="Pandoh P."/>
            <person name="Kirk H."/>
            <person name="Zhao Y."/>
            <person name="Jones M."/>
            <person name="Mungall A.J."/>
            <person name="Coope R."/>
            <person name="Pleasance S."/>
            <person name="Moore R.A."/>
            <person name="Holt R.A."/>
            <person name="Round J.M."/>
            <person name="Ohora S."/>
            <person name="Walle B.V."/>
            <person name="Veldhoen N."/>
            <person name="Helbing C.C."/>
            <person name="Birol I."/>
        </authorList>
    </citation>
    <scope>NUCLEOTIDE SEQUENCE [LARGE SCALE GENOMIC DNA]</scope>
</reference>
<proteinExistence type="predicted"/>
<accession>A0A2G9RSZ7</accession>
<feature type="transmembrane region" description="Helical" evidence="1">
    <location>
        <begin position="34"/>
        <end position="51"/>
    </location>
</feature>
<keyword evidence="1" id="KW-1133">Transmembrane helix</keyword>
<keyword evidence="1" id="KW-0812">Transmembrane</keyword>
<sequence>MSWDDIIYKELPSYKKVVREENTILQGNSPERDIVHFLTIFVFFSIMAMSIPEAV</sequence>
<gene>
    <name evidence="2" type="ORF">AB205_0185940</name>
</gene>
<dbReference type="AlphaFoldDB" id="A0A2G9RSZ7"/>